<organism evidence="2 3">
    <name type="scientific">Pseudomonas putida</name>
    <name type="common">Arthrobacter siderocapsulatus</name>
    <dbReference type="NCBI Taxonomy" id="303"/>
    <lineage>
        <taxon>Bacteria</taxon>
        <taxon>Pseudomonadati</taxon>
        <taxon>Pseudomonadota</taxon>
        <taxon>Gammaproteobacteria</taxon>
        <taxon>Pseudomonadales</taxon>
        <taxon>Pseudomonadaceae</taxon>
        <taxon>Pseudomonas</taxon>
    </lineage>
</organism>
<name>A0A1Q9R4I4_PSEPU</name>
<sequence length="55" mass="6514">MQTLISAAPPQTLYVSIRRDELQRLKQERDQLQEQVARLNLLLQQAQLNNHEMSR</sequence>
<dbReference type="InterPro" id="IPR046068">
    <property type="entry name" value="DUF6026"/>
</dbReference>
<keyword evidence="1" id="KW-0175">Coiled coil</keyword>
<evidence type="ECO:0000256" key="1">
    <source>
        <dbReference type="SAM" id="Coils"/>
    </source>
</evidence>
<comment type="caution">
    <text evidence="2">The sequence shown here is derived from an EMBL/GenBank/DDBJ whole genome shotgun (WGS) entry which is preliminary data.</text>
</comment>
<dbReference type="RefSeq" id="WP_178391999.1">
    <property type="nucleotide sequence ID" value="NZ_MKZO01000024.1"/>
</dbReference>
<proteinExistence type="predicted"/>
<reference evidence="2 3" key="1">
    <citation type="submission" date="2016-10" db="EMBL/GenBank/DDBJ databases">
        <title>Genome Sequence of Pseudomonas putida GM4FR.</title>
        <authorList>
            <person name="Poehlein A."/>
            <person name="Wemheuer F."/>
            <person name="Hollensteiner J."/>
            <person name="Wemheuer B."/>
        </authorList>
    </citation>
    <scope>NUCLEOTIDE SEQUENCE [LARGE SCALE GENOMIC DNA]</scope>
    <source>
        <strain evidence="2 3">GM4FR</strain>
    </source>
</reference>
<gene>
    <name evidence="2" type="ORF">PSEMO_27680</name>
</gene>
<dbReference type="Pfam" id="PF19491">
    <property type="entry name" value="DUF6026"/>
    <property type="match status" value="1"/>
</dbReference>
<accession>A0A1Q9R4I4</accession>
<evidence type="ECO:0000313" key="2">
    <source>
        <dbReference type="EMBL" id="OLS62304.1"/>
    </source>
</evidence>
<evidence type="ECO:0000313" key="3">
    <source>
        <dbReference type="Proteomes" id="UP000186736"/>
    </source>
</evidence>
<dbReference type="AlphaFoldDB" id="A0A1Q9R4I4"/>
<protein>
    <submittedName>
        <fullName evidence="2">Uncharacterized protein</fullName>
    </submittedName>
</protein>
<dbReference type="EMBL" id="MKZO01000024">
    <property type="protein sequence ID" value="OLS62304.1"/>
    <property type="molecule type" value="Genomic_DNA"/>
</dbReference>
<dbReference type="Proteomes" id="UP000186736">
    <property type="component" value="Unassembled WGS sequence"/>
</dbReference>
<feature type="coiled-coil region" evidence="1">
    <location>
        <begin position="15"/>
        <end position="49"/>
    </location>
</feature>